<dbReference type="Proteomes" id="UP000214646">
    <property type="component" value="Unassembled WGS sequence"/>
</dbReference>
<dbReference type="Gene3D" id="3.40.50.2000">
    <property type="entry name" value="Glycogen Phosphorylase B"/>
    <property type="match status" value="1"/>
</dbReference>
<reference evidence="2" key="1">
    <citation type="submission" date="2017-06" db="EMBL/GenBank/DDBJ databases">
        <title>Genome analysis of Fimbriiglobus ruber SP5, the first member of the order Planctomycetales with confirmed chitinolytic capability.</title>
        <authorList>
            <person name="Ravin N.V."/>
            <person name="Rakitin A.L."/>
            <person name="Ivanova A.A."/>
            <person name="Beletsky A.V."/>
            <person name="Kulichevskaya I.S."/>
            <person name="Mardanov A.V."/>
            <person name="Dedysh S.N."/>
        </authorList>
    </citation>
    <scope>NUCLEOTIDE SEQUENCE [LARGE SCALE GENOMIC DNA]</scope>
    <source>
        <strain evidence="2">SP5</strain>
    </source>
</reference>
<evidence type="ECO:0000313" key="1">
    <source>
        <dbReference type="EMBL" id="OWK34979.1"/>
    </source>
</evidence>
<evidence type="ECO:0008006" key="3">
    <source>
        <dbReference type="Google" id="ProtNLM"/>
    </source>
</evidence>
<comment type="caution">
    <text evidence="1">The sequence shown here is derived from an EMBL/GenBank/DDBJ whole genome shotgun (WGS) entry which is preliminary data.</text>
</comment>
<dbReference type="SUPFAM" id="SSF53756">
    <property type="entry name" value="UDP-Glycosyltransferase/glycogen phosphorylase"/>
    <property type="match status" value="1"/>
</dbReference>
<name>A0A225DCW0_9BACT</name>
<dbReference type="EMBL" id="NIDE01000019">
    <property type="protein sequence ID" value="OWK34979.1"/>
    <property type="molecule type" value="Genomic_DNA"/>
</dbReference>
<evidence type="ECO:0000313" key="2">
    <source>
        <dbReference type="Proteomes" id="UP000214646"/>
    </source>
</evidence>
<keyword evidence="2" id="KW-1185">Reference proteome</keyword>
<gene>
    <name evidence="1" type="ORF">FRUB_09821</name>
</gene>
<protein>
    <recommendedName>
        <fullName evidence="3">Glycosyltransferase</fullName>
    </recommendedName>
</protein>
<accession>A0A225DCW0</accession>
<organism evidence="1 2">
    <name type="scientific">Fimbriiglobus ruber</name>
    <dbReference type="NCBI Taxonomy" id="1908690"/>
    <lineage>
        <taxon>Bacteria</taxon>
        <taxon>Pseudomonadati</taxon>
        <taxon>Planctomycetota</taxon>
        <taxon>Planctomycetia</taxon>
        <taxon>Gemmatales</taxon>
        <taxon>Gemmataceae</taxon>
        <taxon>Fimbriiglobus</taxon>
    </lineage>
</organism>
<dbReference type="AlphaFoldDB" id="A0A225DCW0"/>
<proteinExistence type="predicted"/>
<sequence length="621" mass="68211">MASPDECVHRGAPTGEMTECPTCPAKKGFKTVPLHTCKLHDECTVTPALDTTIAACSTCPDRVRPPAPIVMNHGAAGIGDALQGMGAANAVRVANPGRHTVYRVSAHAKPWVDLFDLADEIGVTHVTNTPDTGEPELQVNLGYQEEESSRCEVPRWERYRANVGAPDYRIPSLREPERLRAFGADLAGSTILSPWSTDVRRTVPLAVWQELAEKIPGRVIVLCPFAESPVPFGAAVVLCGATPERVAGVILNARRLVGNDSGMAHLSGILGVPTIVLAGQWPGPMGQLFGIYPKMQYVQRDRAADVKAADVLALILAPRVDLIRQTVPFREYTADDDAEQMRHLESDQWLYEPGQPRYACSLLGAVHEELIADRPDLAKLVREAVWIARKMNDQGIPQHAIDWDDPTPTETRPPIFIPFVNRRDLLDEALASLGEHAPRAVVVDNSGGSEAWPSSRSFRVYRPDAPLTVAQTFWLAMRRAPGRWSYFHNDATVTPEVAAEVDAEADRLDAAGVPWGVILTLHDVYCLHNGKLLRERGIKPDLCLPVYCCDCDWLRQITTAGLEIIDMGNRGGRVKHHGSSTKAADRAYRAYIDTANPHAYYREKWGGLPGEETKTTPWAEA</sequence>